<dbReference type="EMBL" id="CP063458">
    <property type="protein sequence ID" value="QOV90540.1"/>
    <property type="molecule type" value="Genomic_DNA"/>
</dbReference>
<dbReference type="KEGG" id="hbs:IPV69_04005"/>
<keyword evidence="3" id="KW-1185">Reference proteome</keyword>
<dbReference type="Gene3D" id="3.20.20.150">
    <property type="entry name" value="Divalent-metal-dependent TIM barrel enzymes"/>
    <property type="match status" value="1"/>
</dbReference>
<name>A0A7M2X1D0_9BACT</name>
<dbReference type="SUPFAM" id="SSF51658">
    <property type="entry name" value="Xylose isomerase-like"/>
    <property type="match status" value="1"/>
</dbReference>
<dbReference type="Pfam" id="PF01261">
    <property type="entry name" value="AP_endonuc_2"/>
    <property type="match status" value="1"/>
</dbReference>
<dbReference type="PANTHER" id="PTHR12110:SF21">
    <property type="entry name" value="XYLOSE ISOMERASE-LIKE TIM BARREL DOMAIN-CONTAINING PROTEIN"/>
    <property type="match status" value="1"/>
</dbReference>
<feature type="domain" description="Xylose isomerase-like TIM barrel" evidence="1">
    <location>
        <begin position="22"/>
        <end position="276"/>
    </location>
</feature>
<proteinExistence type="predicted"/>
<sequence>MKLAFSTNAYTRFPLVDALRGIRKAGFEGVEILADEPHAYPPKINAALTDEVRRVLDETGLAVSNINCNCSFGYWKDAPPEPYFEPSLISPIAKYRADRTAMIKTTLDFAAAVGARNISITSGRCIGGMPPDKAAAQFAESIKPVLDHADKVGVEVGIECEPGLFLEWASELREWIDRLGHPKFGANLDIGHSVVMGESIEDAVGLLAGRIWNLHVEDLPGRKHYHMIPGEGSFDWATLKRSLQAAKYDRFLTVELYTHTAEPQTAADKSFAFLSSMFK</sequence>
<reference evidence="2 3" key="1">
    <citation type="submission" date="2020-10" db="EMBL/GenBank/DDBJ databases">
        <title>Wide distribution of Phycisphaera-like planctomycetes from WD2101 soil group in peatlands and genome analysis of the first cultivated representative.</title>
        <authorList>
            <person name="Dedysh S.N."/>
            <person name="Beletsky A.V."/>
            <person name="Ivanova A."/>
            <person name="Kulichevskaya I.S."/>
            <person name="Suzina N.E."/>
            <person name="Philippov D.A."/>
            <person name="Rakitin A.L."/>
            <person name="Mardanov A.V."/>
            <person name="Ravin N.V."/>
        </authorList>
    </citation>
    <scope>NUCLEOTIDE SEQUENCE [LARGE SCALE GENOMIC DNA]</scope>
    <source>
        <strain evidence="2 3">M1803</strain>
    </source>
</reference>
<dbReference type="InterPro" id="IPR036237">
    <property type="entry name" value="Xyl_isomerase-like_sf"/>
</dbReference>
<dbReference type="GO" id="GO:0016853">
    <property type="term" value="F:isomerase activity"/>
    <property type="evidence" value="ECO:0007669"/>
    <property type="project" value="UniProtKB-KW"/>
</dbReference>
<dbReference type="RefSeq" id="WP_206293629.1">
    <property type="nucleotide sequence ID" value="NZ_CP063458.1"/>
</dbReference>
<dbReference type="Proteomes" id="UP000593765">
    <property type="component" value="Chromosome"/>
</dbReference>
<dbReference type="InterPro" id="IPR050312">
    <property type="entry name" value="IolE/XylAMocC-like"/>
</dbReference>
<evidence type="ECO:0000259" key="1">
    <source>
        <dbReference type="Pfam" id="PF01261"/>
    </source>
</evidence>
<gene>
    <name evidence="2" type="ORF">IPV69_04005</name>
</gene>
<evidence type="ECO:0000313" key="2">
    <source>
        <dbReference type="EMBL" id="QOV90540.1"/>
    </source>
</evidence>
<dbReference type="PANTHER" id="PTHR12110">
    <property type="entry name" value="HYDROXYPYRUVATE ISOMERASE"/>
    <property type="match status" value="1"/>
</dbReference>
<dbReference type="InterPro" id="IPR013022">
    <property type="entry name" value="Xyl_isomerase-like_TIM-brl"/>
</dbReference>
<evidence type="ECO:0000313" key="3">
    <source>
        <dbReference type="Proteomes" id="UP000593765"/>
    </source>
</evidence>
<protein>
    <submittedName>
        <fullName evidence="2">Sugar phosphate isomerase/epimerase</fullName>
    </submittedName>
</protein>
<accession>A0A7M2X1D0</accession>
<dbReference type="AlphaFoldDB" id="A0A7M2X1D0"/>
<organism evidence="2 3">
    <name type="scientific">Humisphaera borealis</name>
    <dbReference type="NCBI Taxonomy" id="2807512"/>
    <lineage>
        <taxon>Bacteria</taxon>
        <taxon>Pseudomonadati</taxon>
        <taxon>Planctomycetota</taxon>
        <taxon>Phycisphaerae</taxon>
        <taxon>Tepidisphaerales</taxon>
        <taxon>Tepidisphaeraceae</taxon>
        <taxon>Humisphaera</taxon>
    </lineage>
</organism>
<keyword evidence="2" id="KW-0413">Isomerase</keyword>